<protein>
    <submittedName>
        <fullName evidence="4">Uncharacterized protein</fullName>
    </submittedName>
</protein>
<sequence>MENMEKASIIKTAIMAANQYIYSKNNSNMILFQHQLDVLLGITSRGSDLKFFHPRNLLPTECLTVIIDIMRETGEIKPSLIIKCLQLLRNLAADKDIRESLHESFNLTPVLVDIIKHTCSSAVNSLCMESLHLLQRITYGHKMVLQESYVQDLLDFIIQHITDPAEDCTQVCLGLLVNLCKDNFAVQTHLKNLENSKRLKRTLLKHISGSESNLDFIIYSISVVTSVWLHDQEYDMVFKPSNLNPMFQSIFNIILKGETGMSRRYGVDLFKEILKDGQIQSTLSKFSHLSAYIDAILKLIPASSTETVVMIFELLLCFCSIEGVRSRISRSVLSTLDFNGRQQFSDMLIGPVNQVKEPLLATVHWAQQSPDTHDEAPLYALDFLTEIYEELIYSNTRVKYSAHADLMLPVLLSSLSSEIDIDTDLCVPRKHCKKKVKSLQLLSVLSGEDDIRKKMVAMLSPSVYTQLLDFQLINNRVTLHVSKVSLGGEDWSEEGVHIVIFCMELMSKLRKYMPNLDGLFCSLVQDNKLVPFLSAGLTSADRTVVQTALQLFTFGTSLDAFPTVLIGDSMASCNARKREMTENAGSTPLTLGSTFKSMQPPVSLSHNHNGDFSRSSSSDQDASVQSIIEKMQTGLEVKDINRSEIIDIYEHKIQAFQTKENHLQDLLDAKTLALSQADRLIAQYRSRRAQYEAEAHKMRKLLKDSELQSEEHRERLNDIMLQKEKLSVELEQLSQEYQKLEHISEEHQHLSAAYSDITDRYESSQKTLLSLKQELKTLTEMHEILQKHNESLKQQHDLASEQLSKLQEERKQLSKQLKEKETKLHELTKTHSKLESKYEKAEKERAELETGLDKMRDTLNKTEQTRKQFQQQVSSLELVCKQHEADLLSKDEQIKELSTQLEKHTQIAALIHSLSSGKSESGSRGGGNCHGSEVCCRCRSNKVSVLKPCNTYEVSLNMGDQLDFYKLSYLWKGCDHLMGFKEFVDIRRTVLLTWMDIESRDYVLDRKAIGSLGENVGYSSGANDELAILRKTCVLSEESLWNPSLSSISLLLAENVEPGYCLLKYISGPVFSEDLYDAINDSGVYFSSYKVIRKFLDLTPTNARSEGPFIVVNGQRITGALPVLGWPRVAKKWTKRDRKRCWPGTETLDKVIRDGCHCVPVGAPKSVTKHLEWQLSFSVAECTLVHSMDHSFFKLYQILKILVHERLNKMEDCGKIVSSYMIKTLMFWMCENKLPNFICAGNLKESIGECLTQLEEWIRENFIPHYFIPERNLFERNFRPLEKAKVLERLSVLKSDILKELLRCPFFKAVETEVTAEPPQSVDSLNITSDDMKTRCDFFFFECIGNTFCNGIRWPEAIRILQNFENAFAYDSQSDLQLSTSKQMYFKVANAAGKIAYRVMKNSFSNKRKYELLHLSEKFLKIGCSADVTSGKLSLASLYFCLEKNEKCLNVTDAVLRDILPSTVYVRGFENMSYNSSRRNHYQELASSEHISLSQKMKRYCLTDIEIIQSTSLWPAVIDLEIETFPRETRLIKMPALVYLYLLRFLCFEIQGDEILKMEALSELSAIAYDDEHNDGSFLAYDVIGICHERVGNYSQAVEMFGKASKEAKILDWINENMNPGLLRIGIVLNKRFREMRQRNYL</sequence>
<feature type="domain" description="CIP2A N-terminal" evidence="3">
    <location>
        <begin position="46"/>
        <end position="582"/>
    </location>
</feature>
<evidence type="ECO:0000313" key="5">
    <source>
        <dbReference type="Proteomes" id="UP000005408"/>
    </source>
</evidence>
<reference evidence="4" key="1">
    <citation type="submission" date="2022-08" db="UniProtKB">
        <authorList>
            <consortium name="EnsemblMetazoa"/>
        </authorList>
    </citation>
    <scope>IDENTIFICATION</scope>
    <source>
        <strain evidence="4">05x7-T-G4-1.051#20</strain>
    </source>
</reference>
<evidence type="ECO:0000256" key="1">
    <source>
        <dbReference type="SAM" id="MobiDB-lite"/>
    </source>
</evidence>
<dbReference type="InterPro" id="IPR046906">
    <property type="entry name" value="Mab-21_HhH/H2TH-like"/>
</dbReference>
<organism evidence="4 5">
    <name type="scientific">Magallana gigas</name>
    <name type="common">Pacific oyster</name>
    <name type="synonym">Crassostrea gigas</name>
    <dbReference type="NCBI Taxonomy" id="29159"/>
    <lineage>
        <taxon>Eukaryota</taxon>
        <taxon>Metazoa</taxon>
        <taxon>Spiralia</taxon>
        <taxon>Lophotrochozoa</taxon>
        <taxon>Mollusca</taxon>
        <taxon>Bivalvia</taxon>
        <taxon>Autobranchia</taxon>
        <taxon>Pteriomorphia</taxon>
        <taxon>Ostreida</taxon>
        <taxon>Ostreoidea</taxon>
        <taxon>Ostreidae</taxon>
        <taxon>Magallana</taxon>
    </lineage>
</organism>
<dbReference type="Gene3D" id="1.10.1410.40">
    <property type="match status" value="1"/>
</dbReference>
<dbReference type="InterPro" id="IPR042510">
    <property type="entry name" value="CIP2A"/>
</dbReference>
<feature type="compositionally biased region" description="Polar residues" evidence="1">
    <location>
        <begin position="600"/>
        <end position="612"/>
    </location>
</feature>
<dbReference type="Pfam" id="PF20266">
    <property type="entry name" value="Mab-21_C"/>
    <property type="match status" value="1"/>
</dbReference>
<dbReference type="EnsemblMetazoa" id="G17832.6">
    <property type="protein sequence ID" value="G17832.6:cds"/>
    <property type="gene ID" value="G17832"/>
</dbReference>
<evidence type="ECO:0000313" key="4">
    <source>
        <dbReference type="EnsemblMetazoa" id="G17832.6:cds"/>
    </source>
</evidence>
<dbReference type="PANTHER" id="PTHR23161:SF2">
    <property type="entry name" value="PROTEIN CIP2A"/>
    <property type="match status" value="1"/>
</dbReference>
<dbReference type="InterPro" id="IPR016024">
    <property type="entry name" value="ARM-type_fold"/>
</dbReference>
<dbReference type="InterPro" id="IPR048701">
    <property type="entry name" value="CIP2A_N"/>
</dbReference>
<evidence type="ECO:0000259" key="2">
    <source>
        <dbReference type="Pfam" id="PF20266"/>
    </source>
</evidence>
<evidence type="ECO:0000259" key="3">
    <source>
        <dbReference type="Pfam" id="PF21044"/>
    </source>
</evidence>
<dbReference type="SUPFAM" id="SSF48371">
    <property type="entry name" value="ARM repeat"/>
    <property type="match status" value="1"/>
</dbReference>
<feature type="region of interest" description="Disordered" evidence="1">
    <location>
        <begin position="600"/>
        <end position="620"/>
    </location>
</feature>
<dbReference type="SMART" id="SM01265">
    <property type="entry name" value="Mab-21"/>
    <property type="match status" value="1"/>
</dbReference>
<keyword evidence="5" id="KW-1185">Reference proteome</keyword>
<dbReference type="PANTHER" id="PTHR23161">
    <property type="entry name" value="PROTEIN CIP2A"/>
    <property type="match status" value="1"/>
</dbReference>
<dbReference type="Pfam" id="PF21044">
    <property type="entry name" value="CIP2A_N"/>
    <property type="match status" value="1"/>
</dbReference>
<dbReference type="InterPro" id="IPR011989">
    <property type="entry name" value="ARM-like"/>
</dbReference>
<accession>A0A8W8J8I8</accession>
<feature type="domain" description="Mab-21-like HhH/H2TH-like" evidence="2">
    <location>
        <begin position="1195"/>
        <end position="1276"/>
    </location>
</feature>
<feature type="region of interest" description="Disordered" evidence="1">
    <location>
        <begin position="806"/>
        <end position="849"/>
    </location>
</feature>
<dbReference type="InterPro" id="IPR024810">
    <property type="entry name" value="MAB21L/cGLR"/>
</dbReference>
<proteinExistence type="predicted"/>
<name>A0A8W8J8I8_MAGGI</name>
<dbReference type="Gene3D" id="1.25.10.10">
    <property type="entry name" value="Leucine-rich Repeat Variant"/>
    <property type="match status" value="1"/>
</dbReference>
<dbReference type="Proteomes" id="UP000005408">
    <property type="component" value="Unassembled WGS sequence"/>
</dbReference>